<evidence type="ECO:0000313" key="2">
    <source>
        <dbReference type="EMBL" id="KAK4234718.1"/>
    </source>
</evidence>
<organism evidence="2 3">
    <name type="scientific">Achaetomium macrosporum</name>
    <dbReference type="NCBI Taxonomy" id="79813"/>
    <lineage>
        <taxon>Eukaryota</taxon>
        <taxon>Fungi</taxon>
        <taxon>Dikarya</taxon>
        <taxon>Ascomycota</taxon>
        <taxon>Pezizomycotina</taxon>
        <taxon>Sordariomycetes</taxon>
        <taxon>Sordariomycetidae</taxon>
        <taxon>Sordariales</taxon>
        <taxon>Chaetomiaceae</taxon>
        <taxon>Achaetomium</taxon>
    </lineage>
</organism>
<comment type="caution">
    <text evidence="2">The sequence shown here is derived from an EMBL/GenBank/DDBJ whole genome shotgun (WGS) entry which is preliminary data.</text>
</comment>
<evidence type="ECO:0000256" key="1">
    <source>
        <dbReference type="SAM" id="Phobius"/>
    </source>
</evidence>
<keyword evidence="1" id="KW-0812">Transmembrane</keyword>
<name>A0AAN7C3I4_9PEZI</name>
<dbReference type="EMBL" id="MU860335">
    <property type="protein sequence ID" value="KAK4234718.1"/>
    <property type="molecule type" value="Genomic_DNA"/>
</dbReference>
<gene>
    <name evidence="2" type="ORF">C8A03DRAFT_37476</name>
</gene>
<keyword evidence="1" id="KW-0472">Membrane</keyword>
<evidence type="ECO:0000313" key="3">
    <source>
        <dbReference type="Proteomes" id="UP001303760"/>
    </source>
</evidence>
<keyword evidence="3" id="KW-1185">Reference proteome</keyword>
<reference evidence="2" key="2">
    <citation type="submission" date="2023-05" db="EMBL/GenBank/DDBJ databases">
        <authorList>
            <consortium name="Lawrence Berkeley National Laboratory"/>
            <person name="Steindorff A."/>
            <person name="Hensen N."/>
            <person name="Bonometti L."/>
            <person name="Westerberg I."/>
            <person name="Brannstrom I.O."/>
            <person name="Guillou S."/>
            <person name="Cros-Aarteil S."/>
            <person name="Calhoun S."/>
            <person name="Haridas S."/>
            <person name="Kuo A."/>
            <person name="Mondo S."/>
            <person name="Pangilinan J."/>
            <person name="Riley R."/>
            <person name="Labutti K."/>
            <person name="Andreopoulos B."/>
            <person name="Lipzen A."/>
            <person name="Chen C."/>
            <person name="Yanf M."/>
            <person name="Daum C."/>
            <person name="Ng V."/>
            <person name="Clum A."/>
            <person name="Ohm R."/>
            <person name="Martin F."/>
            <person name="Silar P."/>
            <person name="Natvig D."/>
            <person name="Lalanne C."/>
            <person name="Gautier V."/>
            <person name="Ament-Velasquez S.L."/>
            <person name="Kruys A."/>
            <person name="Hutchinson M.I."/>
            <person name="Powell A.J."/>
            <person name="Barry K."/>
            <person name="Miller A.N."/>
            <person name="Grigoriev I.V."/>
            <person name="Debuchy R."/>
            <person name="Gladieux P."/>
            <person name="Thoren M.H."/>
            <person name="Johannesson H."/>
        </authorList>
    </citation>
    <scope>NUCLEOTIDE SEQUENCE</scope>
    <source>
        <strain evidence="2">CBS 532.94</strain>
    </source>
</reference>
<dbReference type="AlphaFoldDB" id="A0AAN7C3I4"/>
<feature type="transmembrane region" description="Helical" evidence="1">
    <location>
        <begin position="23"/>
        <end position="44"/>
    </location>
</feature>
<proteinExistence type="predicted"/>
<accession>A0AAN7C3I4</accession>
<protein>
    <submittedName>
        <fullName evidence="2">Uncharacterized protein</fullName>
    </submittedName>
</protein>
<keyword evidence="1" id="KW-1133">Transmembrane helix</keyword>
<sequence>MALREEPEIDDEQGINASVPTSLHLAIAMLIIAVIGQPVIRVAYTQDNPLSDYSCTIFCTNSAPSLAGGPFSIR</sequence>
<dbReference type="Proteomes" id="UP001303760">
    <property type="component" value="Unassembled WGS sequence"/>
</dbReference>
<reference evidence="2" key="1">
    <citation type="journal article" date="2023" name="Mol. Phylogenet. Evol.">
        <title>Genome-scale phylogeny and comparative genomics of the fungal order Sordariales.</title>
        <authorList>
            <person name="Hensen N."/>
            <person name="Bonometti L."/>
            <person name="Westerberg I."/>
            <person name="Brannstrom I.O."/>
            <person name="Guillou S."/>
            <person name="Cros-Aarteil S."/>
            <person name="Calhoun S."/>
            <person name="Haridas S."/>
            <person name="Kuo A."/>
            <person name="Mondo S."/>
            <person name="Pangilinan J."/>
            <person name="Riley R."/>
            <person name="LaButti K."/>
            <person name="Andreopoulos B."/>
            <person name="Lipzen A."/>
            <person name="Chen C."/>
            <person name="Yan M."/>
            <person name="Daum C."/>
            <person name="Ng V."/>
            <person name="Clum A."/>
            <person name="Steindorff A."/>
            <person name="Ohm R.A."/>
            <person name="Martin F."/>
            <person name="Silar P."/>
            <person name="Natvig D.O."/>
            <person name="Lalanne C."/>
            <person name="Gautier V."/>
            <person name="Ament-Velasquez S.L."/>
            <person name="Kruys A."/>
            <person name="Hutchinson M.I."/>
            <person name="Powell A.J."/>
            <person name="Barry K."/>
            <person name="Miller A.N."/>
            <person name="Grigoriev I.V."/>
            <person name="Debuchy R."/>
            <person name="Gladieux P."/>
            <person name="Hiltunen Thoren M."/>
            <person name="Johannesson H."/>
        </authorList>
    </citation>
    <scope>NUCLEOTIDE SEQUENCE</scope>
    <source>
        <strain evidence="2">CBS 532.94</strain>
    </source>
</reference>